<dbReference type="PANTHER" id="PTHR34407">
    <property type="entry name" value="EXPRESSED PROTEIN"/>
    <property type="match status" value="1"/>
</dbReference>
<organism evidence="2 3">
    <name type="scientific">Sporidiobolus salmonicolor</name>
    <name type="common">Yeast-like fungus</name>
    <name type="synonym">Sporobolomyces salmonicolor</name>
    <dbReference type="NCBI Taxonomy" id="5005"/>
    <lineage>
        <taxon>Eukaryota</taxon>
        <taxon>Fungi</taxon>
        <taxon>Dikarya</taxon>
        <taxon>Basidiomycota</taxon>
        <taxon>Pucciniomycotina</taxon>
        <taxon>Microbotryomycetes</taxon>
        <taxon>Sporidiobolales</taxon>
        <taxon>Sporidiobolaceae</taxon>
        <taxon>Sporobolomyces</taxon>
    </lineage>
</organism>
<dbReference type="PANTHER" id="PTHR34407:SF1">
    <property type="entry name" value="SGNH HYDROLASE-TYPE ESTERASE DOMAIN-CONTAINING PROTEIN"/>
    <property type="match status" value="1"/>
</dbReference>
<accession>A0A0D6EIF2</accession>
<feature type="region of interest" description="Disordered" evidence="1">
    <location>
        <begin position="259"/>
        <end position="322"/>
    </location>
</feature>
<name>A0A0D6EIF2_SPOSA</name>
<dbReference type="Gene3D" id="3.40.50.1110">
    <property type="entry name" value="SGNH hydrolase"/>
    <property type="match status" value="1"/>
</dbReference>
<feature type="non-terminal residue" evidence="2">
    <location>
        <position position="1"/>
    </location>
</feature>
<dbReference type="SUPFAM" id="SSF52266">
    <property type="entry name" value="SGNH hydrolase"/>
    <property type="match status" value="1"/>
</dbReference>
<dbReference type="Proteomes" id="UP000243876">
    <property type="component" value="Unassembled WGS sequence"/>
</dbReference>
<feature type="region of interest" description="Disordered" evidence="1">
    <location>
        <begin position="122"/>
        <end position="147"/>
    </location>
</feature>
<dbReference type="OrthoDB" id="544608at2759"/>
<evidence type="ECO:0000256" key="1">
    <source>
        <dbReference type="SAM" id="MobiDB-lite"/>
    </source>
</evidence>
<dbReference type="CDD" id="cd00229">
    <property type="entry name" value="SGNH_hydrolase"/>
    <property type="match status" value="1"/>
</dbReference>
<feature type="compositionally biased region" description="Polar residues" evidence="1">
    <location>
        <begin position="127"/>
        <end position="144"/>
    </location>
</feature>
<sequence length="691" mass="76576">IHLAKWSDDESASSHPNFDFDSHLEATSQTPGEVEGMDEEAEHRASERELVVETTDDGAEPDEELEEDVLEDDASQELSYPPPTTAPRQTADMTYSGRPFLPFTCEPCSTVSPFRASPPTCAKYRQSGPSPASETNPSIRQSPFQPGILDNSVLFPGTGEEVRRVLKRAMKSSLLGIKRVREDEEADTTKFEDEEPFRILVLGGSVSNCRGVDPKTSCWHSHLLRWFQQNLPMEGDRDLVPTQPSLLFTDQSAGPLRLDATRNRVKRSFVPSTPPSTLPDRRLAKRAPPSTKKKKKKKKKTTIKKTLSVSSRRKPSTKLINGSKSATGSAFFAYCFDEEMSLRRKNVDWGKGPDLIVLEYGVNDVYPHDEVAMRDFEKLLRTLRSLPSNPALVILEAASLLLASTTSFTSNAEYLHLPAAQFYDIPILSAKQALFGAIPALAHPTSPTTAKLKMEDLFLPDQHHPSERGHEFLADILISFLEQQACLAQSEILRSAGTRSRAKDLVSPGGATVDPELDVGKRKEEAVRPLPFRSLFTPFPTKSKHEEKWDLPPPKCIQVGNSKTTLEPVRNSGWSKYAWARDKQYLVADKPGASVTYRVDVGKGGAIMADWLRSRFYDLGDVAVLDLDNDRSSSVSLAGYWNLGWSIGVPTEIFTNVVAGVHEVTFEVLPASKSSHPSKKTNFRLIGLIST</sequence>
<dbReference type="EMBL" id="CENE01000003">
    <property type="protein sequence ID" value="CEQ39661.1"/>
    <property type="molecule type" value="Genomic_DNA"/>
</dbReference>
<feature type="compositionally biased region" description="Basic and acidic residues" evidence="1">
    <location>
        <begin position="41"/>
        <end position="51"/>
    </location>
</feature>
<reference evidence="3" key="1">
    <citation type="submission" date="2015-02" db="EMBL/GenBank/DDBJ databases">
        <authorList>
            <person name="Gon?alves P."/>
        </authorList>
    </citation>
    <scope>NUCLEOTIDE SEQUENCE [LARGE SCALE GENOMIC DNA]</scope>
</reference>
<feature type="compositionally biased region" description="Acidic residues" evidence="1">
    <location>
        <begin position="54"/>
        <end position="75"/>
    </location>
</feature>
<dbReference type="InterPro" id="IPR036514">
    <property type="entry name" value="SGNH_hydro_sf"/>
</dbReference>
<keyword evidence="3" id="KW-1185">Reference proteome</keyword>
<protein>
    <submittedName>
        <fullName evidence="2">SPOSA6832_01206-mRNA-1:cds</fullName>
    </submittedName>
</protein>
<gene>
    <name evidence="2" type="primary">SPOSA6832_01206</name>
</gene>
<dbReference type="AlphaFoldDB" id="A0A0D6EIF2"/>
<feature type="compositionally biased region" description="Basic residues" evidence="1">
    <location>
        <begin position="291"/>
        <end position="303"/>
    </location>
</feature>
<feature type="region of interest" description="Disordered" evidence="1">
    <location>
        <begin position="1"/>
        <end position="95"/>
    </location>
</feature>
<proteinExistence type="predicted"/>
<evidence type="ECO:0000313" key="3">
    <source>
        <dbReference type="Proteomes" id="UP000243876"/>
    </source>
</evidence>
<evidence type="ECO:0000313" key="2">
    <source>
        <dbReference type="EMBL" id="CEQ39661.1"/>
    </source>
</evidence>